<dbReference type="EMBL" id="JANPWB010000011">
    <property type="protein sequence ID" value="KAJ1132193.1"/>
    <property type="molecule type" value="Genomic_DNA"/>
</dbReference>
<reference evidence="2" key="1">
    <citation type="journal article" date="2022" name="bioRxiv">
        <title>Sequencing and chromosome-scale assembly of the giantPleurodeles waltlgenome.</title>
        <authorList>
            <person name="Brown T."/>
            <person name="Elewa A."/>
            <person name="Iarovenko S."/>
            <person name="Subramanian E."/>
            <person name="Araus A.J."/>
            <person name="Petzold A."/>
            <person name="Susuki M."/>
            <person name="Suzuki K.-i.T."/>
            <person name="Hayashi T."/>
            <person name="Toyoda A."/>
            <person name="Oliveira C."/>
            <person name="Osipova E."/>
            <person name="Leigh N.D."/>
            <person name="Simon A."/>
            <person name="Yun M.H."/>
        </authorList>
    </citation>
    <scope>NUCLEOTIDE SEQUENCE</scope>
    <source>
        <strain evidence="2">20211129_DDA</strain>
        <tissue evidence="2">Liver</tissue>
    </source>
</reference>
<dbReference type="Proteomes" id="UP001066276">
    <property type="component" value="Chromosome 7"/>
</dbReference>
<organism evidence="2 3">
    <name type="scientific">Pleurodeles waltl</name>
    <name type="common">Iberian ribbed newt</name>
    <dbReference type="NCBI Taxonomy" id="8319"/>
    <lineage>
        <taxon>Eukaryota</taxon>
        <taxon>Metazoa</taxon>
        <taxon>Chordata</taxon>
        <taxon>Craniata</taxon>
        <taxon>Vertebrata</taxon>
        <taxon>Euteleostomi</taxon>
        <taxon>Amphibia</taxon>
        <taxon>Batrachia</taxon>
        <taxon>Caudata</taxon>
        <taxon>Salamandroidea</taxon>
        <taxon>Salamandridae</taxon>
        <taxon>Pleurodelinae</taxon>
        <taxon>Pleurodeles</taxon>
    </lineage>
</organism>
<proteinExistence type="predicted"/>
<protein>
    <submittedName>
        <fullName evidence="2">Uncharacterized protein</fullName>
    </submittedName>
</protein>
<dbReference type="AlphaFoldDB" id="A0AAV7Q270"/>
<evidence type="ECO:0000313" key="2">
    <source>
        <dbReference type="EMBL" id="KAJ1132193.1"/>
    </source>
</evidence>
<gene>
    <name evidence="2" type="ORF">NDU88_010520</name>
</gene>
<keyword evidence="3" id="KW-1185">Reference proteome</keyword>
<evidence type="ECO:0000313" key="3">
    <source>
        <dbReference type="Proteomes" id="UP001066276"/>
    </source>
</evidence>
<accession>A0AAV7Q270</accession>
<evidence type="ECO:0000256" key="1">
    <source>
        <dbReference type="SAM" id="MobiDB-lite"/>
    </source>
</evidence>
<name>A0AAV7Q270_PLEWA</name>
<sequence length="89" mass="9567">MNPGEGVRSSGLGQPPRGPAACAPRADMCAATETHVYRKHTAAYEQWLPDGRSRVECPAAVMFRRPTRTLLYGNGAEHAQPTRLTTGGC</sequence>
<comment type="caution">
    <text evidence="2">The sequence shown here is derived from an EMBL/GenBank/DDBJ whole genome shotgun (WGS) entry which is preliminary data.</text>
</comment>
<feature type="region of interest" description="Disordered" evidence="1">
    <location>
        <begin position="1"/>
        <end position="23"/>
    </location>
</feature>